<reference evidence="14" key="1">
    <citation type="journal article" date="2019" name="Int. J. Syst. Evol. Microbiol.">
        <title>The Global Catalogue of Microorganisms (GCM) 10K type strain sequencing project: providing services to taxonomists for standard genome sequencing and annotation.</title>
        <authorList>
            <consortium name="The Broad Institute Genomics Platform"/>
            <consortium name="The Broad Institute Genome Sequencing Center for Infectious Disease"/>
            <person name="Wu L."/>
            <person name="Ma J."/>
        </authorList>
    </citation>
    <scope>NUCLEOTIDE SEQUENCE [LARGE SCALE GENOMIC DNA]</scope>
    <source>
        <strain evidence="14">CCM 4481</strain>
    </source>
</reference>
<evidence type="ECO:0000256" key="1">
    <source>
        <dbReference type="ARBA" id="ARBA00004370"/>
    </source>
</evidence>
<keyword evidence="7 10" id="KW-0564">Palmitate</keyword>
<feature type="chain" id="PRO_5044969358" evidence="10">
    <location>
        <begin position="18"/>
        <end position="494"/>
    </location>
</feature>
<dbReference type="PROSITE" id="PS51257">
    <property type="entry name" value="PROKAR_LIPOPROTEIN"/>
    <property type="match status" value="1"/>
</dbReference>
<gene>
    <name evidence="13" type="ORF">ACFO5W_13150</name>
</gene>
<organism evidence="13 14">
    <name type="scientific">Dyella halodurans</name>
    <dbReference type="NCBI Taxonomy" id="1920171"/>
    <lineage>
        <taxon>Bacteria</taxon>
        <taxon>Pseudomonadati</taxon>
        <taxon>Pseudomonadota</taxon>
        <taxon>Gammaproteobacteria</taxon>
        <taxon>Lysobacterales</taxon>
        <taxon>Rhodanobacteraceae</taxon>
        <taxon>Dyella</taxon>
    </lineage>
</organism>
<comment type="caution">
    <text evidence="13">The sequence shown here is derived from an EMBL/GenBank/DDBJ whole genome shotgun (WGS) entry which is preliminary data.</text>
</comment>
<evidence type="ECO:0000256" key="11">
    <source>
        <dbReference type="SAM" id="Coils"/>
    </source>
</evidence>
<dbReference type="NCBIfam" id="TIGR01845">
    <property type="entry name" value="outer_NodT"/>
    <property type="match status" value="1"/>
</dbReference>
<keyword evidence="6 10" id="KW-0472">Membrane</keyword>
<name>A0ABV9C3I9_9GAMM</name>
<feature type="signal peptide" evidence="10">
    <location>
        <begin position="1"/>
        <end position="17"/>
    </location>
</feature>
<evidence type="ECO:0000256" key="3">
    <source>
        <dbReference type="ARBA" id="ARBA00022452"/>
    </source>
</evidence>
<dbReference type="InterPro" id="IPR010131">
    <property type="entry name" value="MdtP/NodT-like"/>
</dbReference>
<sequence length="494" mass="52424">MRALPAAASIGLTLAMAGCATSGGLHPDGTPISPDSLATSRTLANAKLSPAAWPEADWWTSLGDSQLNALITEALHDNPSLDEADARARQAQAEASEADAERKPEVNAGAGIYEVRVPTTLPPIGKGHTRTAKNVYARFSWDLDLWGGKRAAWEAALGQQRAEEVDAQAARIELSANVARAYVQLGYAYARQDVATAELGRATDVLKLTQKRLGAGIDSQVQLKQSDAEVAGAQERKAQADRAIDAAQSALSVLLGKGPDRGLAIARPKLMSPDVLHVPANLPVELLGHRADLVAARWRVEAAGKQIAAAKTEFLPNVNISAMAGLVMLGGGNLFTAESRFYQVGPAISLPIFDGGRRRANLNSTDALFDLAVAHYNNTLVRAVNEVCDFNDALSSLQIQIDAQQRATSAAGDAWALAEKRYKAGIGSYLEALIVRQQLLIDQERMAALQAEQIDYSVQIIQALGGGFRPGQNVPDPPAVAADAKSPALIHHRS</sequence>
<evidence type="ECO:0000256" key="8">
    <source>
        <dbReference type="ARBA" id="ARBA00023288"/>
    </source>
</evidence>
<evidence type="ECO:0000256" key="9">
    <source>
        <dbReference type="ARBA" id="ARBA00037313"/>
    </source>
</evidence>
<keyword evidence="8 10" id="KW-0449">Lipoprotein</keyword>
<accession>A0ABV9C3I9</accession>
<evidence type="ECO:0000256" key="5">
    <source>
        <dbReference type="ARBA" id="ARBA00022729"/>
    </source>
</evidence>
<dbReference type="PANTHER" id="PTHR30203">
    <property type="entry name" value="OUTER MEMBRANE CATION EFFLUX PROTEIN"/>
    <property type="match status" value="1"/>
</dbReference>
<keyword evidence="5 10" id="KW-0732">Signal</keyword>
<dbReference type="EMBL" id="JBHSGA010000017">
    <property type="protein sequence ID" value="MFC4527585.1"/>
    <property type="molecule type" value="Genomic_DNA"/>
</dbReference>
<evidence type="ECO:0000256" key="2">
    <source>
        <dbReference type="ARBA" id="ARBA00007613"/>
    </source>
</evidence>
<dbReference type="InterPro" id="IPR003423">
    <property type="entry name" value="OMP_efflux"/>
</dbReference>
<proteinExistence type="inferred from homology"/>
<feature type="region of interest" description="Disordered" evidence="12">
    <location>
        <begin position="84"/>
        <end position="103"/>
    </location>
</feature>
<keyword evidence="14" id="KW-1185">Reference proteome</keyword>
<keyword evidence="3 10" id="KW-1134">Transmembrane beta strand</keyword>
<dbReference type="Pfam" id="PF02321">
    <property type="entry name" value="OEP"/>
    <property type="match status" value="2"/>
</dbReference>
<dbReference type="Gene3D" id="1.20.1600.10">
    <property type="entry name" value="Outer membrane efflux proteins (OEP)"/>
    <property type="match status" value="1"/>
</dbReference>
<evidence type="ECO:0000256" key="10">
    <source>
        <dbReference type="RuleBase" id="RU362097"/>
    </source>
</evidence>
<protein>
    <submittedName>
        <fullName evidence="13">Efflux transporter outer membrane subunit</fullName>
    </submittedName>
</protein>
<dbReference type="Gene3D" id="2.20.200.10">
    <property type="entry name" value="Outer membrane efflux proteins (OEP)"/>
    <property type="match status" value="1"/>
</dbReference>
<evidence type="ECO:0000256" key="12">
    <source>
        <dbReference type="SAM" id="MobiDB-lite"/>
    </source>
</evidence>
<evidence type="ECO:0000256" key="7">
    <source>
        <dbReference type="ARBA" id="ARBA00023139"/>
    </source>
</evidence>
<feature type="region of interest" description="Disordered" evidence="12">
    <location>
        <begin position="472"/>
        <end position="494"/>
    </location>
</feature>
<evidence type="ECO:0000313" key="13">
    <source>
        <dbReference type="EMBL" id="MFC4527585.1"/>
    </source>
</evidence>
<keyword evidence="11" id="KW-0175">Coiled coil</keyword>
<dbReference type="RefSeq" id="WP_266150264.1">
    <property type="nucleotide sequence ID" value="NZ_CP064028.1"/>
</dbReference>
<evidence type="ECO:0000256" key="4">
    <source>
        <dbReference type="ARBA" id="ARBA00022692"/>
    </source>
</evidence>
<keyword evidence="4 10" id="KW-0812">Transmembrane</keyword>
<evidence type="ECO:0000313" key="14">
    <source>
        <dbReference type="Proteomes" id="UP001595961"/>
    </source>
</evidence>
<dbReference type="PANTHER" id="PTHR30203:SF20">
    <property type="entry name" value="MULTIDRUG RESISTANCE OUTER MEMBRANE PROTEIN MDTP-RELATED"/>
    <property type="match status" value="1"/>
</dbReference>
<feature type="coiled-coil region" evidence="11">
    <location>
        <begin position="223"/>
        <end position="250"/>
    </location>
</feature>
<comment type="similarity">
    <text evidence="2 10">Belongs to the outer membrane factor (OMF) (TC 1.B.17) family.</text>
</comment>
<dbReference type="SUPFAM" id="SSF56954">
    <property type="entry name" value="Outer membrane efflux proteins (OEP)"/>
    <property type="match status" value="1"/>
</dbReference>
<evidence type="ECO:0000256" key="6">
    <source>
        <dbReference type="ARBA" id="ARBA00023136"/>
    </source>
</evidence>
<dbReference type="Proteomes" id="UP001595961">
    <property type="component" value="Unassembled WGS sequence"/>
</dbReference>
<comment type="function">
    <text evidence="9">Could be involved in resistance to puromycin, acriflavine and tetraphenylarsonium chloride.</text>
</comment>
<comment type="subcellular location">
    <subcellularLocation>
        <location evidence="10">Cell outer membrane</location>
        <topology evidence="10">Lipid-anchor</topology>
    </subcellularLocation>
    <subcellularLocation>
        <location evidence="1">Membrane</location>
    </subcellularLocation>
</comment>